<gene>
    <name evidence="3" type="ORF">SAMN05421504_101999</name>
</gene>
<organism evidence="3 4">
    <name type="scientific">Amycolatopsis xylanica</name>
    <dbReference type="NCBI Taxonomy" id="589385"/>
    <lineage>
        <taxon>Bacteria</taxon>
        <taxon>Bacillati</taxon>
        <taxon>Actinomycetota</taxon>
        <taxon>Actinomycetes</taxon>
        <taxon>Pseudonocardiales</taxon>
        <taxon>Pseudonocardiaceae</taxon>
        <taxon>Amycolatopsis</taxon>
    </lineage>
</organism>
<evidence type="ECO:0000313" key="4">
    <source>
        <dbReference type="Proteomes" id="UP000199515"/>
    </source>
</evidence>
<keyword evidence="1" id="KW-0732">Signal</keyword>
<dbReference type="Gene3D" id="2.60.40.1220">
    <property type="match status" value="1"/>
</dbReference>
<dbReference type="InterPro" id="IPR014755">
    <property type="entry name" value="Cu-Rt/internalin_Ig-like"/>
</dbReference>
<accession>A0A1H2UTT2</accession>
<dbReference type="AlphaFoldDB" id="A0A1H2UTT2"/>
<evidence type="ECO:0000256" key="2">
    <source>
        <dbReference type="SAM" id="Phobius"/>
    </source>
</evidence>
<keyword evidence="2" id="KW-0472">Membrane</keyword>
<dbReference type="EMBL" id="FNON01000001">
    <property type="protein sequence ID" value="SDW59475.1"/>
    <property type="molecule type" value="Genomic_DNA"/>
</dbReference>
<reference evidence="3 4" key="1">
    <citation type="submission" date="2016-10" db="EMBL/GenBank/DDBJ databases">
        <authorList>
            <person name="de Groot N.N."/>
        </authorList>
    </citation>
    <scope>NUCLEOTIDE SEQUENCE [LARGE SCALE GENOMIC DNA]</scope>
    <source>
        <strain evidence="3 4">CPCC 202699</strain>
    </source>
</reference>
<evidence type="ECO:0000256" key="1">
    <source>
        <dbReference type="ARBA" id="ARBA00022729"/>
    </source>
</evidence>
<name>A0A1H2UTT2_9PSEU</name>
<keyword evidence="2" id="KW-1133">Transmembrane helix</keyword>
<keyword evidence="2" id="KW-0812">Transmembrane</keyword>
<dbReference type="STRING" id="589385.SAMN05421504_101999"/>
<evidence type="ECO:0000313" key="3">
    <source>
        <dbReference type="EMBL" id="SDW59475.1"/>
    </source>
</evidence>
<protein>
    <submittedName>
        <fullName evidence="3">Uncharacterized protein</fullName>
    </submittedName>
</protein>
<feature type="transmembrane region" description="Helical" evidence="2">
    <location>
        <begin position="67"/>
        <end position="87"/>
    </location>
</feature>
<sequence>MHVTSETGESWDRSMAAVDGNVVTVPLRESPGSGVYEVEYQVTPPGKAALTGSYRFTVDLPGPTPPWVWLAVLVGLAGLVLLAFRLARR</sequence>
<dbReference type="Proteomes" id="UP000199515">
    <property type="component" value="Unassembled WGS sequence"/>
</dbReference>
<keyword evidence="4" id="KW-1185">Reference proteome</keyword>
<proteinExistence type="predicted"/>